<dbReference type="Gene3D" id="3.60.21.10">
    <property type="match status" value="1"/>
</dbReference>
<evidence type="ECO:0000259" key="1">
    <source>
        <dbReference type="Pfam" id="PF00149"/>
    </source>
</evidence>
<protein>
    <recommendedName>
        <fullName evidence="1">Calcineurin-like phosphoesterase domain-containing protein</fullName>
    </recommendedName>
</protein>
<dbReference type="InterPro" id="IPR004843">
    <property type="entry name" value="Calcineurin-like_PHP"/>
</dbReference>
<dbReference type="GO" id="GO:0016787">
    <property type="term" value="F:hydrolase activity"/>
    <property type="evidence" value="ECO:0007669"/>
    <property type="project" value="InterPro"/>
</dbReference>
<organism evidence="2">
    <name type="scientific">marine sediment metagenome</name>
    <dbReference type="NCBI Taxonomy" id="412755"/>
    <lineage>
        <taxon>unclassified sequences</taxon>
        <taxon>metagenomes</taxon>
        <taxon>ecological metagenomes</taxon>
    </lineage>
</organism>
<gene>
    <name evidence="2" type="ORF">S06H3_21069</name>
</gene>
<dbReference type="SUPFAM" id="SSF56300">
    <property type="entry name" value="Metallo-dependent phosphatases"/>
    <property type="match status" value="1"/>
</dbReference>
<dbReference type="PANTHER" id="PTHR30337:SF0">
    <property type="entry name" value="NUCLEASE SBCCD SUBUNIT D"/>
    <property type="match status" value="1"/>
</dbReference>
<evidence type="ECO:0000313" key="2">
    <source>
        <dbReference type="EMBL" id="GAI03211.1"/>
    </source>
</evidence>
<accession>X1LBH7</accession>
<feature type="domain" description="Calcineurin-like phosphoesterase" evidence="1">
    <location>
        <begin position="4"/>
        <end position="61"/>
    </location>
</feature>
<proteinExistence type="predicted"/>
<dbReference type="EMBL" id="BARV01011005">
    <property type="protein sequence ID" value="GAI03211.1"/>
    <property type="molecule type" value="Genomic_DNA"/>
</dbReference>
<dbReference type="InterPro" id="IPR029052">
    <property type="entry name" value="Metallo-depent_PP-like"/>
</dbReference>
<reference evidence="2" key="1">
    <citation type="journal article" date="2014" name="Front. Microbiol.">
        <title>High frequency of phylogenetically diverse reductive dehalogenase-homologous genes in deep subseafloor sedimentary metagenomes.</title>
        <authorList>
            <person name="Kawai M."/>
            <person name="Futagami T."/>
            <person name="Toyoda A."/>
            <person name="Takaki Y."/>
            <person name="Nishi S."/>
            <person name="Hori S."/>
            <person name="Arai W."/>
            <person name="Tsubouchi T."/>
            <person name="Morono Y."/>
            <person name="Uchiyama I."/>
            <person name="Ito T."/>
            <person name="Fujiyama A."/>
            <person name="Inagaki F."/>
            <person name="Takami H."/>
        </authorList>
    </citation>
    <scope>NUCLEOTIDE SEQUENCE</scope>
    <source>
        <strain evidence="2">Expedition CK06-06</strain>
    </source>
</reference>
<comment type="caution">
    <text evidence="2">The sequence shown here is derived from an EMBL/GenBank/DDBJ whole genome shotgun (WGS) entry which is preliminary data.</text>
</comment>
<dbReference type="Pfam" id="PF00149">
    <property type="entry name" value="Metallophos"/>
    <property type="match status" value="1"/>
</dbReference>
<dbReference type="InterPro" id="IPR050535">
    <property type="entry name" value="DNA_Repair-Maintenance_Comp"/>
</dbReference>
<name>X1LBH7_9ZZZZ</name>
<sequence>MDICLKKQVDFVLIAGDLFNTPSPDLAIVEIAVRKMKELKDAGTEFYMILGSHDYNPNAKSITDVLSSAGFVATIMNYEDKDERLILNFVRDPKTGTLLAGLSGKRRGEDAEDLAKLDTCYIQRETGFKIFAFHNYVRGIAPSEIPGIPSTSILLIYCLILALA</sequence>
<dbReference type="PANTHER" id="PTHR30337">
    <property type="entry name" value="COMPONENT OF ATP-DEPENDENT DSDNA EXONUCLEASE"/>
    <property type="match status" value="1"/>
</dbReference>
<dbReference type="AlphaFoldDB" id="X1LBH7"/>